<feature type="region of interest" description="Disordered" evidence="1">
    <location>
        <begin position="91"/>
        <end position="113"/>
    </location>
</feature>
<comment type="caution">
    <text evidence="2">The sequence shown here is derived from an EMBL/GenBank/DDBJ whole genome shotgun (WGS) entry which is preliminary data.</text>
</comment>
<accession>A0A0F8VU37</accession>
<evidence type="ECO:0000313" key="2">
    <source>
        <dbReference type="EMBL" id="KKK47853.1"/>
    </source>
</evidence>
<evidence type="ECO:0000256" key="1">
    <source>
        <dbReference type="SAM" id="MobiDB-lite"/>
    </source>
</evidence>
<proteinExistence type="predicted"/>
<sequence>MTWHLSMAMIEDLENLVSLREQVGDFSAQGCLGGDQCVELRLTRIAERCYSEDKKKASSPHFQYGTTLEPSTVDRGMGRWISSLEDSLVSPSVSQDSREESQTSETSGLTPFASLERSDQDGVYWKTSQVSLLPPKRLYTQAYYEMGEVQESDDGTKSITLKPYKLPYHPMSDEYLKAWLKAGIVSNGSAYRQEKLEHRIGEIGSGLW</sequence>
<name>A0A0F8VU37_9ZZZZ</name>
<reference evidence="2" key="1">
    <citation type="journal article" date="2015" name="Nature">
        <title>Complex archaea that bridge the gap between prokaryotes and eukaryotes.</title>
        <authorList>
            <person name="Spang A."/>
            <person name="Saw J.H."/>
            <person name="Jorgensen S.L."/>
            <person name="Zaremba-Niedzwiedzka K."/>
            <person name="Martijn J."/>
            <person name="Lind A.E."/>
            <person name="van Eijk R."/>
            <person name="Schleper C."/>
            <person name="Guy L."/>
            <person name="Ettema T.J."/>
        </authorList>
    </citation>
    <scope>NUCLEOTIDE SEQUENCE</scope>
</reference>
<protein>
    <submittedName>
        <fullName evidence="2">Uncharacterized protein</fullName>
    </submittedName>
</protein>
<gene>
    <name evidence="2" type="ORF">LCGC14_3151010</name>
</gene>
<dbReference type="EMBL" id="LAZR01069361">
    <property type="protein sequence ID" value="KKK47853.1"/>
    <property type="molecule type" value="Genomic_DNA"/>
</dbReference>
<dbReference type="AlphaFoldDB" id="A0A0F8VU37"/>
<feature type="non-terminal residue" evidence="2">
    <location>
        <position position="208"/>
    </location>
</feature>
<organism evidence="2">
    <name type="scientific">marine sediment metagenome</name>
    <dbReference type="NCBI Taxonomy" id="412755"/>
    <lineage>
        <taxon>unclassified sequences</taxon>
        <taxon>metagenomes</taxon>
        <taxon>ecological metagenomes</taxon>
    </lineage>
</organism>